<keyword evidence="1" id="KW-1133">Transmembrane helix</keyword>
<keyword evidence="1" id="KW-0812">Transmembrane</keyword>
<comment type="caution">
    <text evidence="2">The sequence shown here is derived from an EMBL/GenBank/DDBJ whole genome shotgun (WGS) entry which is preliminary data.</text>
</comment>
<organism evidence="2 3">
    <name type="scientific">Propioniferax innocua</name>
    <dbReference type="NCBI Taxonomy" id="1753"/>
    <lineage>
        <taxon>Bacteria</taxon>
        <taxon>Bacillati</taxon>
        <taxon>Actinomycetota</taxon>
        <taxon>Actinomycetes</taxon>
        <taxon>Propionibacteriales</taxon>
        <taxon>Propionibacteriaceae</taxon>
        <taxon>Propioniferax</taxon>
    </lineage>
</organism>
<evidence type="ECO:0000313" key="3">
    <source>
        <dbReference type="Proteomes" id="UP000316196"/>
    </source>
</evidence>
<accession>A0A542ZCA0</accession>
<proteinExistence type="predicted"/>
<name>A0A542ZCA0_9ACTN</name>
<evidence type="ECO:0000256" key="1">
    <source>
        <dbReference type="SAM" id="Phobius"/>
    </source>
</evidence>
<protein>
    <recommendedName>
        <fullName evidence="4">SdpI/YhfL family protein</fullName>
    </recommendedName>
</protein>
<dbReference type="OrthoDB" id="4422940at2"/>
<dbReference type="RefSeq" id="WP_142093791.1">
    <property type="nucleotide sequence ID" value="NZ_BAAAMD010000004.1"/>
</dbReference>
<evidence type="ECO:0000313" key="2">
    <source>
        <dbReference type="EMBL" id="TQL57978.1"/>
    </source>
</evidence>
<feature type="transmembrane region" description="Helical" evidence="1">
    <location>
        <begin position="6"/>
        <end position="26"/>
    </location>
</feature>
<sequence length="124" mass="13064">MTAWQVLGLIALLGVVILTTLSYGAATHQLRRDTRIGLPGKALLTSNKAWNDGHRAALPWLIVADGAMFVVMIAAMIAVEANSALPAVAVVLGGLATVAALVRGTQVANGSADRVRRRSKRQLR</sequence>
<reference evidence="2 3" key="1">
    <citation type="submission" date="2019-06" db="EMBL/GenBank/DDBJ databases">
        <title>Sequencing the genomes of 1000 actinobacteria strains.</title>
        <authorList>
            <person name="Klenk H.-P."/>
        </authorList>
    </citation>
    <scope>NUCLEOTIDE SEQUENCE [LARGE SCALE GENOMIC DNA]</scope>
    <source>
        <strain evidence="2 3">DSM 8251</strain>
    </source>
</reference>
<gene>
    <name evidence="2" type="ORF">FB460_1828</name>
</gene>
<evidence type="ECO:0008006" key="4">
    <source>
        <dbReference type="Google" id="ProtNLM"/>
    </source>
</evidence>
<keyword evidence="3" id="KW-1185">Reference proteome</keyword>
<dbReference type="AlphaFoldDB" id="A0A542ZCA0"/>
<feature type="transmembrane region" description="Helical" evidence="1">
    <location>
        <begin position="57"/>
        <end position="78"/>
    </location>
</feature>
<dbReference type="EMBL" id="VFOR01000002">
    <property type="protein sequence ID" value="TQL57978.1"/>
    <property type="molecule type" value="Genomic_DNA"/>
</dbReference>
<feature type="transmembrane region" description="Helical" evidence="1">
    <location>
        <begin position="84"/>
        <end position="102"/>
    </location>
</feature>
<dbReference type="Proteomes" id="UP000316196">
    <property type="component" value="Unassembled WGS sequence"/>
</dbReference>
<keyword evidence="1" id="KW-0472">Membrane</keyword>